<dbReference type="InterPro" id="IPR011527">
    <property type="entry name" value="ABC1_TM_dom"/>
</dbReference>
<dbReference type="PROSITE" id="PS50929">
    <property type="entry name" value="ABC_TM1F"/>
    <property type="match status" value="1"/>
</dbReference>
<dbReference type="GO" id="GO:0015421">
    <property type="term" value="F:ABC-type oligopeptide transporter activity"/>
    <property type="evidence" value="ECO:0007669"/>
    <property type="project" value="TreeGrafter"/>
</dbReference>
<proteinExistence type="predicted"/>
<dbReference type="InterPro" id="IPR039421">
    <property type="entry name" value="Type_1_exporter"/>
</dbReference>
<keyword evidence="4 5" id="KW-0472">Membrane</keyword>
<evidence type="ECO:0000313" key="8">
    <source>
        <dbReference type="Proteomes" id="UP000194236"/>
    </source>
</evidence>
<dbReference type="InterPro" id="IPR036640">
    <property type="entry name" value="ABC1_TM_sf"/>
</dbReference>
<reference evidence="7 8" key="1">
    <citation type="submission" date="2017-03" db="EMBL/GenBank/DDBJ databases">
        <title>Genome Survey of Euroglyphus maynei.</title>
        <authorList>
            <person name="Arlian L.G."/>
            <person name="Morgan M.S."/>
            <person name="Rider S.D."/>
        </authorList>
    </citation>
    <scope>NUCLEOTIDE SEQUENCE [LARGE SCALE GENOMIC DNA]</scope>
    <source>
        <strain evidence="7">Arlian Lab</strain>
        <tissue evidence="7">Whole body</tissue>
    </source>
</reference>
<sequence>MASAVAEEAISAIRTVFAFGGQGKERKRYESMLKPGMIYACKRNFITGLGMAIHWTTIYLALGFGIWYGVRLIIDVDNQYTIGDVVIVFW</sequence>
<dbReference type="GO" id="GO:0090374">
    <property type="term" value="P:oligopeptide export from mitochondrion"/>
    <property type="evidence" value="ECO:0007669"/>
    <property type="project" value="TreeGrafter"/>
</dbReference>
<evidence type="ECO:0000256" key="5">
    <source>
        <dbReference type="SAM" id="Phobius"/>
    </source>
</evidence>
<protein>
    <recommendedName>
        <fullName evidence="6">ABC transmembrane type-1 domain-containing protein</fullName>
    </recommendedName>
</protein>
<dbReference type="GO" id="GO:0005524">
    <property type="term" value="F:ATP binding"/>
    <property type="evidence" value="ECO:0007669"/>
    <property type="project" value="InterPro"/>
</dbReference>
<evidence type="ECO:0000256" key="1">
    <source>
        <dbReference type="ARBA" id="ARBA00004141"/>
    </source>
</evidence>
<evidence type="ECO:0000256" key="4">
    <source>
        <dbReference type="ARBA" id="ARBA00023136"/>
    </source>
</evidence>
<dbReference type="GO" id="GO:0005743">
    <property type="term" value="C:mitochondrial inner membrane"/>
    <property type="evidence" value="ECO:0007669"/>
    <property type="project" value="TreeGrafter"/>
</dbReference>
<keyword evidence="8" id="KW-1185">Reference proteome</keyword>
<evidence type="ECO:0000259" key="6">
    <source>
        <dbReference type="PROSITE" id="PS50929"/>
    </source>
</evidence>
<name>A0A1Y3BB29_EURMA</name>
<feature type="non-terminal residue" evidence="7">
    <location>
        <position position="90"/>
    </location>
</feature>
<organism evidence="7 8">
    <name type="scientific">Euroglyphus maynei</name>
    <name type="common">Mayne's house dust mite</name>
    <dbReference type="NCBI Taxonomy" id="6958"/>
    <lineage>
        <taxon>Eukaryota</taxon>
        <taxon>Metazoa</taxon>
        <taxon>Ecdysozoa</taxon>
        <taxon>Arthropoda</taxon>
        <taxon>Chelicerata</taxon>
        <taxon>Arachnida</taxon>
        <taxon>Acari</taxon>
        <taxon>Acariformes</taxon>
        <taxon>Sarcoptiformes</taxon>
        <taxon>Astigmata</taxon>
        <taxon>Psoroptidia</taxon>
        <taxon>Analgoidea</taxon>
        <taxon>Pyroglyphidae</taxon>
        <taxon>Pyroglyphinae</taxon>
        <taxon>Euroglyphus</taxon>
    </lineage>
</organism>
<accession>A0A1Y3BB29</accession>
<evidence type="ECO:0000313" key="7">
    <source>
        <dbReference type="EMBL" id="OTF77224.1"/>
    </source>
</evidence>
<keyword evidence="2 5" id="KW-0812">Transmembrane</keyword>
<dbReference type="SUPFAM" id="SSF90123">
    <property type="entry name" value="ABC transporter transmembrane region"/>
    <property type="match status" value="1"/>
</dbReference>
<dbReference type="AlphaFoldDB" id="A0A1Y3BB29"/>
<evidence type="ECO:0000256" key="3">
    <source>
        <dbReference type="ARBA" id="ARBA00022989"/>
    </source>
</evidence>
<comment type="subcellular location">
    <subcellularLocation>
        <location evidence="1">Membrane</location>
        <topology evidence="1">Multi-pass membrane protein</topology>
    </subcellularLocation>
</comment>
<feature type="domain" description="ABC transmembrane type-1" evidence="6">
    <location>
        <begin position="1"/>
        <end position="90"/>
    </location>
</feature>
<dbReference type="Pfam" id="PF00664">
    <property type="entry name" value="ABC_membrane"/>
    <property type="match status" value="1"/>
</dbReference>
<evidence type="ECO:0000256" key="2">
    <source>
        <dbReference type="ARBA" id="ARBA00022692"/>
    </source>
</evidence>
<dbReference type="EMBL" id="MUJZ01033770">
    <property type="protein sequence ID" value="OTF77224.1"/>
    <property type="molecule type" value="Genomic_DNA"/>
</dbReference>
<keyword evidence="3 5" id="KW-1133">Transmembrane helix</keyword>
<feature type="transmembrane region" description="Helical" evidence="5">
    <location>
        <begin position="52"/>
        <end position="70"/>
    </location>
</feature>
<dbReference type="Gene3D" id="1.20.1560.10">
    <property type="entry name" value="ABC transporter type 1, transmembrane domain"/>
    <property type="match status" value="1"/>
</dbReference>
<comment type="caution">
    <text evidence="7">The sequence shown here is derived from an EMBL/GenBank/DDBJ whole genome shotgun (WGS) entry which is preliminary data.</text>
</comment>
<gene>
    <name evidence="7" type="ORF">BLA29_014500</name>
</gene>
<dbReference type="Proteomes" id="UP000194236">
    <property type="component" value="Unassembled WGS sequence"/>
</dbReference>
<dbReference type="PANTHER" id="PTHR43394">
    <property type="entry name" value="ATP-DEPENDENT PERMEASE MDL1, MITOCHONDRIAL"/>
    <property type="match status" value="1"/>
</dbReference>
<dbReference type="PANTHER" id="PTHR43394:SF27">
    <property type="entry name" value="ATP-DEPENDENT TRANSLOCASE ABCB1-LIKE"/>
    <property type="match status" value="1"/>
</dbReference>